<keyword evidence="5" id="KW-1185">Reference proteome</keyword>
<evidence type="ECO:0000313" key="4">
    <source>
        <dbReference type="EMBL" id="XAN18837.1"/>
    </source>
</evidence>
<comment type="similarity">
    <text evidence="2">Belongs to the aldehyde dehydrogenase family.</text>
</comment>
<dbReference type="EMBL" id="CP154792">
    <property type="protein sequence ID" value="XAN18837.1"/>
    <property type="molecule type" value="Genomic_DNA"/>
</dbReference>
<evidence type="ECO:0000313" key="5">
    <source>
        <dbReference type="Proteomes" id="UP001446337"/>
    </source>
</evidence>
<dbReference type="Proteomes" id="UP001446337">
    <property type="component" value="Chromosome"/>
</dbReference>
<name>A0ABZ3GA16_ACHDE</name>
<proteinExistence type="inferred from homology"/>
<dbReference type="PANTHER" id="PTHR11699">
    <property type="entry name" value="ALDEHYDE DEHYDROGENASE-RELATED"/>
    <property type="match status" value="1"/>
</dbReference>
<evidence type="ECO:0000256" key="2">
    <source>
        <dbReference type="RuleBase" id="RU003345"/>
    </source>
</evidence>
<dbReference type="RefSeq" id="WP_217484583.1">
    <property type="nucleotide sequence ID" value="NZ_CP054569.1"/>
</dbReference>
<protein>
    <submittedName>
        <fullName evidence="4">Aldehyde dehydrogenase family protein</fullName>
        <ecNumber evidence="4">1.2.1.-</ecNumber>
    </submittedName>
</protein>
<keyword evidence="2 4" id="KW-0560">Oxidoreductase</keyword>
<evidence type="ECO:0000259" key="3">
    <source>
        <dbReference type="Pfam" id="PF00171"/>
    </source>
</evidence>
<feature type="domain" description="Aldehyde dehydrogenase" evidence="3">
    <location>
        <begin position="15"/>
        <end position="475"/>
    </location>
</feature>
<reference evidence="4 5" key="1">
    <citation type="submission" date="2024-05" db="EMBL/GenBank/DDBJ databases">
        <title>Achromobacter denitrificans. BP1, complete genome.</title>
        <authorList>
            <person name="Zhang B."/>
        </authorList>
    </citation>
    <scope>NUCLEOTIDE SEQUENCE [LARGE SCALE GENOMIC DNA]</scope>
    <source>
        <strain evidence="4 5">BP1</strain>
    </source>
</reference>
<organism evidence="4 5">
    <name type="scientific">Achromobacter denitrificans</name>
    <name type="common">Alcaligenes denitrificans</name>
    <dbReference type="NCBI Taxonomy" id="32002"/>
    <lineage>
        <taxon>Bacteria</taxon>
        <taxon>Pseudomonadati</taxon>
        <taxon>Pseudomonadota</taxon>
        <taxon>Betaproteobacteria</taxon>
        <taxon>Burkholderiales</taxon>
        <taxon>Alcaligenaceae</taxon>
        <taxon>Achromobacter</taxon>
    </lineage>
</organism>
<dbReference type="Pfam" id="PF00171">
    <property type="entry name" value="Aldedh"/>
    <property type="match status" value="1"/>
</dbReference>
<dbReference type="EC" id="1.2.1.-" evidence="4"/>
<sequence>MKMKQQYQHFIHGQWQAPSDGRYFDKTDPATEENLTSVARGSAADIDAAVRDAQEAFPSWKALGVTRRAEIMRHVAAAIRAETESLAALQARETGKALARSRNDVVVTARYFDYYADLAHALGGETLVGDPDSHTYTVREPYGVCGNIVPWNSPLQQASRGIAPALIAGNTTVVKPSEETPFSCLELARIASEAGLPPGVLNVVPGFGAEAGAALVAHPLVRKVTFTGSVRGGRQVGAVAAERIIPLSLELGGKSANVVFDDADLAAAIPAAYGAIMGNAGQICSAGSRLLVQRGIHDRFVAGLAELAAQEKVGDTRYGATMGPLTTRDQYGRVLSYLDIARGEGAAIACGGGRPDGAGAKGWFIAPTVLTGVRPDMRVAREEIFGPVLSVIAFDDEAEAVEIANATEYGLAAAVWTRDVNRALRMAGALEAGQVYVNNYHGGGVDAPFGGFKNSGYGREKGAEALHHYTQIKTVVLRVSS</sequence>
<feature type="active site" evidence="1">
    <location>
        <position position="250"/>
    </location>
</feature>
<dbReference type="PROSITE" id="PS00687">
    <property type="entry name" value="ALDEHYDE_DEHYDR_GLU"/>
    <property type="match status" value="1"/>
</dbReference>
<evidence type="ECO:0000256" key="1">
    <source>
        <dbReference type="PROSITE-ProRule" id="PRU10007"/>
    </source>
</evidence>
<dbReference type="GO" id="GO:0016491">
    <property type="term" value="F:oxidoreductase activity"/>
    <property type="evidence" value="ECO:0007669"/>
    <property type="project" value="UniProtKB-KW"/>
</dbReference>
<dbReference type="InterPro" id="IPR015590">
    <property type="entry name" value="Aldehyde_DH_dom"/>
</dbReference>
<dbReference type="InterPro" id="IPR029510">
    <property type="entry name" value="Ald_DH_CS_GLU"/>
</dbReference>
<gene>
    <name evidence="4" type="ORF">AAIK43_12545</name>
</gene>
<accession>A0ABZ3GA16</accession>